<dbReference type="EMBL" id="SRYE01000003">
    <property type="protein sequence ID" value="TGY62120.1"/>
    <property type="molecule type" value="Genomic_DNA"/>
</dbReference>
<name>A0A4V3RR46_9ACTN</name>
<sequence length="148" mass="17047">MRAQEYFEQVREAVLGIERSKEMLARMLASEGAKVQRYGEQQGNGKSDAMDRVNRRIEFEQRLQRRINEASEMLDEATMLLYGEDDHGGLAKLKGNRYADVLCMAYCQAMAWHEVAEVMRCSQQWCRELSRAGFKYIDEAGIAKLKNA</sequence>
<dbReference type="RefSeq" id="WP_136012598.1">
    <property type="nucleotide sequence ID" value="NZ_SRYE01000003.1"/>
</dbReference>
<accession>A0A4V3RR46</accession>
<organism evidence="1 2">
    <name type="scientific">Muricaecibacterium torontonense</name>
    <dbReference type="NCBI Taxonomy" id="3032871"/>
    <lineage>
        <taxon>Bacteria</taxon>
        <taxon>Bacillati</taxon>
        <taxon>Actinomycetota</taxon>
        <taxon>Coriobacteriia</taxon>
        <taxon>Coriobacteriales</taxon>
        <taxon>Atopobiaceae</taxon>
        <taxon>Muricaecibacterium</taxon>
    </lineage>
</organism>
<evidence type="ECO:0008006" key="3">
    <source>
        <dbReference type="Google" id="ProtNLM"/>
    </source>
</evidence>
<keyword evidence="2" id="KW-1185">Reference proteome</keyword>
<dbReference type="OrthoDB" id="3196722at2"/>
<reference evidence="1 2" key="1">
    <citation type="submission" date="2019-04" db="EMBL/GenBank/DDBJ databases">
        <title>Microbes associate with the intestines of laboratory mice.</title>
        <authorList>
            <person name="Navarre W."/>
            <person name="Wong E."/>
            <person name="Huang K."/>
            <person name="Tropini C."/>
            <person name="Ng K."/>
            <person name="Yu B."/>
        </authorList>
    </citation>
    <scope>NUCLEOTIDE SEQUENCE [LARGE SCALE GENOMIC DNA]</scope>
    <source>
        <strain evidence="1 2">NM07_P-09</strain>
    </source>
</reference>
<protein>
    <recommendedName>
        <fullName evidence="3">DUF1492 domain-containing protein</fullName>
    </recommendedName>
</protein>
<evidence type="ECO:0000313" key="2">
    <source>
        <dbReference type="Proteomes" id="UP000310263"/>
    </source>
</evidence>
<gene>
    <name evidence="1" type="ORF">E5334_05485</name>
</gene>
<dbReference type="AlphaFoldDB" id="A0A4V3RR46"/>
<proteinExistence type="predicted"/>
<dbReference type="Proteomes" id="UP000310263">
    <property type="component" value="Unassembled WGS sequence"/>
</dbReference>
<evidence type="ECO:0000313" key="1">
    <source>
        <dbReference type="EMBL" id="TGY62120.1"/>
    </source>
</evidence>
<comment type="caution">
    <text evidence="1">The sequence shown here is derived from an EMBL/GenBank/DDBJ whole genome shotgun (WGS) entry which is preliminary data.</text>
</comment>